<proteinExistence type="predicted"/>
<dbReference type="SUPFAM" id="SSF54106">
    <property type="entry name" value="LysM domain"/>
    <property type="match status" value="1"/>
</dbReference>
<dbReference type="AlphaFoldDB" id="A0A4V3UUG4"/>
<evidence type="ECO:0000313" key="4">
    <source>
        <dbReference type="Proteomes" id="UP000294599"/>
    </source>
</evidence>
<evidence type="ECO:0000259" key="2">
    <source>
        <dbReference type="PROSITE" id="PS51782"/>
    </source>
</evidence>
<accession>A0A4V3UUG4</accession>
<keyword evidence="4" id="KW-1185">Reference proteome</keyword>
<comment type="caution">
    <text evidence="3">The sequence shown here is derived from an EMBL/GenBank/DDBJ whole genome shotgun (WGS) entry which is preliminary data.</text>
</comment>
<dbReference type="PANTHER" id="PTHR34700:SF4">
    <property type="entry name" value="PHAGE-LIKE ELEMENT PBSX PROTEIN XKDP"/>
    <property type="match status" value="1"/>
</dbReference>
<name>A0A4V3UUG4_9GAMM</name>
<dbReference type="RefSeq" id="WP_123521374.1">
    <property type="nucleotide sequence ID" value="NZ_JBHLWF010000032.1"/>
</dbReference>
<dbReference type="Proteomes" id="UP000294599">
    <property type="component" value="Unassembled WGS sequence"/>
</dbReference>
<sequence>MSSDPVKPDFSKVKGGFASLPDPVPAPEAPKPDFSKVKGGFASADEVPEPGLMPVNSTTVTPTYTVAKGDSLSKIAKEIYGKASLWTLIYEANRDVIKNPDLIQIGWVLKIPPAPTAT</sequence>
<feature type="compositionally biased region" description="Basic and acidic residues" evidence="1">
    <location>
        <begin position="1"/>
        <end position="12"/>
    </location>
</feature>
<evidence type="ECO:0000256" key="1">
    <source>
        <dbReference type="SAM" id="MobiDB-lite"/>
    </source>
</evidence>
<reference evidence="3 4" key="1">
    <citation type="submission" date="2019-03" db="EMBL/GenBank/DDBJ databases">
        <title>Genomic Encyclopedia of Type Strains, Phase IV (KMG-IV): sequencing the most valuable type-strain genomes for metagenomic binning, comparative biology and taxonomic classification.</title>
        <authorList>
            <person name="Goeker M."/>
        </authorList>
    </citation>
    <scope>NUCLEOTIDE SEQUENCE [LARGE SCALE GENOMIC DNA]</scope>
    <source>
        <strain evidence="3 4">DSM 21944</strain>
    </source>
</reference>
<dbReference type="PANTHER" id="PTHR34700">
    <property type="entry name" value="POTASSIUM BINDING PROTEIN KBP"/>
    <property type="match status" value="1"/>
</dbReference>
<feature type="domain" description="LysM" evidence="2">
    <location>
        <begin position="62"/>
        <end position="111"/>
    </location>
</feature>
<dbReference type="PROSITE" id="PS51782">
    <property type="entry name" value="LYSM"/>
    <property type="match status" value="1"/>
</dbReference>
<gene>
    <name evidence="3" type="ORF">EDC25_10797</name>
</gene>
<dbReference type="SMART" id="SM00257">
    <property type="entry name" value="LysM"/>
    <property type="match status" value="1"/>
</dbReference>
<protein>
    <submittedName>
        <fullName evidence="3">LysM domain-containing protein</fullName>
    </submittedName>
</protein>
<dbReference type="CDD" id="cd00118">
    <property type="entry name" value="LysM"/>
    <property type="match status" value="1"/>
</dbReference>
<organism evidence="3 4">
    <name type="scientific">Pseudofulvimonas gallinarii</name>
    <dbReference type="NCBI Taxonomy" id="634155"/>
    <lineage>
        <taxon>Bacteria</taxon>
        <taxon>Pseudomonadati</taxon>
        <taxon>Pseudomonadota</taxon>
        <taxon>Gammaproteobacteria</taxon>
        <taxon>Lysobacterales</taxon>
        <taxon>Rhodanobacteraceae</taxon>
        <taxon>Pseudofulvimonas</taxon>
    </lineage>
</organism>
<dbReference type="InterPro" id="IPR036779">
    <property type="entry name" value="LysM_dom_sf"/>
</dbReference>
<dbReference type="Gene3D" id="3.10.350.10">
    <property type="entry name" value="LysM domain"/>
    <property type="match status" value="1"/>
</dbReference>
<dbReference type="EMBL" id="SMAF01000007">
    <property type="protein sequence ID" value="TCS98900.1"/>
    <property type="molecule type" value="Genomic_DNA"/>
</dbReference>
<dbReference type="InterPro" id="IPR018392">
    <property type="entry name" value="LysM"/>
</dbReference>
<evidence type="ECO:0000313" key="3">
    <source>
        <dbReference type="EMBL" id="TCS98900.1"/>
    </source>
</evidence>
<dbReference type="InterPro" id="IPR052196">
    <property type="entry name" value="Bact_Kbp"/>
</dbReference>
<dbReference type="Pfam" id="PF01476">
    <property type="entry name" value="LysM"/>
    <property type="match status" value="1"/>
</dbReference>
<dbReference type="OrthoDB" id="370541at2"/>
<feature type="region of interest" description="Disordered" evidence="1">
    <location>
        <begin position="1"/>
        <end position="58"/>
    </location>
</feature>